<dbReference type="AlphaFoldDB" id="A0A0K2UI61"/>
<sequence>MIKIDQTSPLINLQRSRGKQIRWSDAQIKNIKKLMENYVPNTFKIWRTLEIIRKASKKFKEKTEELFVLLEESSLEYELEVEKASDVEEI</sequence>
<reference evidence="1" key="1">
    <citation type="submission" date="2014-05" db="EMBL/GenBank/DDBJ databases">
        <authorList>
            <person name="Chronopoulou M."/>
        </authorList>
    </citation>
    <scope>NUCLEOTIDE SEQUENCE</scope>
    <source>
        <tissue evidence="1">Whole organism</tissue>
    </source>
</reference>
<evidence type="ECO:0000313" key="1">
    <source>
        <dbReference type="EMBL" id="CDW37356.1"/>
    </source>
</evidence>
<organism evidence="1">
    <name type="scientific">Lepeophtheirus salmonis</name>
    <name type="common">Salmon louse</name>
    <name type="synonym">Caligus salmonis</name>
    <dbReference type="NCBI Taxonomy" id="72036"/>
    <lineage>
        <taxon>Eukaryota</taxon>
        <taxon>Metazoa</taxon>
        <taxon>Ecdysozoa</taxon>
        <taxon>Arthropoda</taxon>
        <taxon>Crustacea</taxon>
        <taxon>Multicrustacea</taxon>
        <taxon>Hexanauplia</taxon>
        <taxon>Copepoda</taxon>
        <taxon>Siphonostomatoida</taxon>
        <taxon>Caligidae</taxon>
        <taxon>Lepeophtheirus</taxon>
    </lineage>
</organism>
<protein>
    <submittedName>
        <fullName evidence="1">Uncharacterized protein</fullName>
    </submittedName>
</protein>
<dbReference type="EMBL" id="HACA01019995">
    <property type="protein sequence ID" value="CDW37356.1"/>
    <property type="molecule type" value="Transcribed_RNA"/>
</dbReference>
<proteinExistence type="predicted"/>
<name>A0A0K2UI61_LEPSM</name>
<accession>A0A0K2UI61</accession>